<reference evidence="5" key="2">
    <citation type="submission" date="2025-09" db="UniProtKB">
        <authorList>
            <consortium name="Ensembl"/>
        </authorList>
    </citation>
    <scope>IDENTIFICATION</scope>
</reference>
<organism evidence="5 6">
    <name type="scientific">Kryptolebias marmoratus</name>
    <name type="common">Mangrove killifish</name>
    <name type="synonym">Rivulus marmoratus</name>
    <dbReference type="NCBI Taxonomy" id="37003"/>
    <lineage>
        <taxon>Eukaryota</taxon>
        <taxon>Metazoa</taxon>
        <taxon>Chordata</taxon>
        <taxon>Craniata</taxon>
        <taxon>Vertebrata</taxon>
        <taxon>Euteleostomi</taxon>
        <taxon>Actinopterygii</taxon>
        <taxon>Neopterygii</taxon>
        <taxon>Teleostei</taxon>
        <taxon>Neoteleostei</taxon>
        <taxon>Acanthomorphata</taxon>
        <taxon>Ovalentaria</taxon>
        <taxon>Atherinomorphae</taxon>
        <taxon>Cyprinodontiformes</taxon>
        <taxon>Rivulidae</taxon>
        <taxon>Kryptolebias</taxon>
    </lineage>
</organism>
<keyword evidence="6" id="KW-1185">Reference proteome</keyword>
<dbReference type="AlphaFoldDB" id="A0A3Q3ACL9"/>
<comment type="catalytic activity">
    <reaction evidence="1">
        <text>Endonucleolytic cleavage to nucleoside 3'-phosphates and 3'-phosphooligonucleotide end-products.</text>
        <dbReference type="EC" id="3.1.22.1"/>
    </reaction>
</comment>
<protein>
    <recommendedName>
        <fullName evidence="3">deoxyribonuclease II</fullName>
        <ecNumber evidence="3">3.1.22.1</ecNumber>
    </recommendedName>
</protein>
<keyword evidence="4" id="KW-0378">Hydrolase</keyword>
<reference evidence="5" key="1">
    <citation type="submission" date="2025-08" db="UniProtKB">
        <authorList>
            <consortium name="Ensembl"/>
        </authorList>
    </citation>
    <scope>IDENTIFICATION</scope>
</reference>
<dbReference type="GO" id="GO:0004531">
    <property type="term" value="F:deoxyribonuclease II activity"/>
    <property type="evidence" value="ECO:0007669"/>
    <property type="project" value="UniProtKB-EC"/>
</dbReference>
<dbReference type="EC" id="3.1.22.1" evidence="3"/>
<dbReference type="STRING" id="37003.ENSKMAP00000014313"/>
<comment type="similarity">
    <text evidence="2">Belongs to the DNase II family.</text>
</comment>
<proteinExistence type="inferred from homology"/>
<dbReference type="RefSeq" id="XP_017269048.2">
    <property type="nucleotide sequence ID" value="XM_017413559.3"/>
</dbReference>
<name>A0A3Q3ACL9_KRYMA</name>
<evidence type="ECO:0000313" key="6">
    <source>
        <dbReference type="Proteomes" id="UP000264800"/>
    </source>
</evidence>
<dbReference type="Proteomes" id="UP000264800">
    <property type="component" value="Unplaced"/>
</dbReference>
<dbReference type="Pfam" id="PF03265">
    <property type="entry name" value="DNase_II"/>
    <property type="match status" value="1"/>
</dbReference>
<dbReference type="PANTHER" id="PTHR10858">
    <property type="entry name" value="DEOXYRIBONUCLEASE II"/>
    <property type="match status" value="1"/>
</dbReference>
<accession>A0A3Q3ACL9</accession>
<dbReference type="PANTHER" id="PTHR10858:SF2">
    <property type="entry name" value="DEOXYRIBONUCLEASE-2-BETA"/>
    <property type="match status" value="1"/>
</dbReference>
<evidence type="ECO:0000256" key="2">
    <source>
        <dbReference type="ARBA" id="ARBA00007527"/>
    </source>
</evidence>
<dbReference type="GO" id="GO:0006309">
    <property type="term" value="P:apoptotic DNA fragmentation"/>
    <property type="evidence" value="ECO:0007669"/>
    <property type="project" value="TreeGrafter"/>
</dbReference>
<evidence type="ECO:0000256" key="1">
    <source>
        <dbReference type="ARBA" id="ARBA00000447"/>
    </source>
</evidence>
<evidence type="ECO:0000256" key="3">
    <source>
        <dbReference type="ARBA" id="ARBA00012036"/>
    </source>
</evidence>
<dbReference type="OrthoDB" id="10261598at2759"/>
<sequence>MMCSSPLLDFFTWSPAKKDLLMIEEYFVERVLTPLHGHYWTFQCLRMVSRFTSWLHVAVVFFSFTLSRADISCRNEAGEAVDWFIIYKLPKYRIGEVGSGVEYMYLDSSVGSWKMSKFTVNSSQGALGNTLNQLYLGKTYMSNSSVYAFYNDGPPVLTYIQGYGHTKGALLFDRSQGFWLSHSIPHFPSFPERGYLYPSSGKLYGQTALCVTYQYAQLPRIAKQLANIYPRFYNCSVPPRFSADLPQLVQLCEGSKPPLASNRRVEQLFSARGDKFVSFVKSEDYVDDIYTGWVAQALDADLLVESWQTKGHELPSNCSLPKHTMNIKRIKLPASVHFQSHYDHSKWCVSRVYEDQVTCLGDLNRERAQMWRGGGVICTYNPVIYKAFRQVVDWYISC</sequence>
<dbReference type="InterPro" id="IPR004947">
    <property type="entry name" value="DNase_II"/>
</dbReference>
<dbReference type="OMA" id="HMPQLCA"/>
<dbReference type="Ensembl" id="ENSKMAT00000014524.1">
    <property type="protein sequence ID" value="ENSKMAP00000014313.1"/>
    <property type="gene ID" value="ENSKMAG00000010748.1"/>
</dbReference>
<evidence type="ECO:0000256" key="4">
    <source>
        <dbReference type="ARBA" id="ARBA00022801"/>
    </source>
</evidence>
<evidence type="ECO:0000313" key="5">
    <source>
        <dbReference type="Ensembl" id="ENSKMAP00000014313.1"/>
    </source>
</evidence>
<dbReference type="GeneID" id="108234386"/>
<dbReference type="GeneTree" id="ENSGT00390000002634"/>